<proteinExistence type="inferred from homology"/>
<dbReference type="PANTHER" id="PTHR21716">
    <property type="entry name" value="TRANSMEMBRANE PROTEIN"/>
    <property type="match status" value="1"/>
</dbReference>
<keyword evidence="3 6" id="KW-0812">Transmembrane</keyword>
<dbReference type="AlphaFoldDB" id="A0AAF3E9G2"/>
<evidence type="ECO:0000256" key="6">
    <source>
        <dbReference type="SAM" id="Phobius"/>
    </source>
</evidence>
<evidence type="ECO:0000256" key="5">
    <source>
        <dbReference type="ARBA" id="ARBA00023136"/>
    </source>
</evidence>
<feature type="transmembrane region" description="Helical" evidence="6">
    <location>
        <begin position="289"/>
        <end position="307"/>
    </location>
</feature>
<evidence type="ECO:0000256" key="3">
    <source>
        <dbReference type="ARBA" id="ARBA00022692"/>
    </source>
</evidence>
<evidence type="ECO:0000256" key="4">
    <source>
        <dbReference type="ARBA" id="ARBA00022989"/>
    </source>
</evidence>
<feature type="transmembrane region" description="Helical" evidence="6">
    <location>
        <begin position="398"/>
        <end position="423"/>
    </location>
</feature>
<reference evidence="8" key="1">
    <citation type="submission" date="2024-02" db="UniProtKB">
        <authorList>
            <consortium name="WormBaseParasite"/>
        </authorList>
    </citation>
    <scope>IDENTIFICATION</scope>
</reference>
<dbReference type="WBParaSite" id="MBELARI_LOCUS10559">
    <property type="protein sequence ID" value="MBELARI_LOCUS10559"/>
    <property type="gene ID" value="MBELARI_LOCUS10559"/>
</dbReference>
<evidence type="ECO:0000256" key="1">
    <source>
        <dbReference type="ARBA" id="ARBA00004141"/>
    </source>
</evidence>
<feature type="transmembrane region" description="Helical" evidence="6">
    <location>
        <begin position="223"/>
        <end position="241"/>
    </location>
</feature>
<feature type="transmembrane region" description="Helical" evidence="6">
    <location>
        <begin position="319"/>
        <end position="347"/>
    </location>
</feature>
<name>A0AAF3E9G2_9BILA</name>
<dbReference type="InterPro" id="IPR002549">
    <property type="entry name" value="AI-2E-like"/>
</dbReference>
<dbReference type="PANTHER" id="PTHR21716:SF4">
    <property type="entry name" value="TRANSMEMBRANE PROTEIN 245"/>
    <property type="match status" value="1"/>
</dbReference>
<dbReference type="Proteomes" id="UP000887575">
    <property type="component" value="Unassembled WGS sequence"/>
</dbReference>
<organism evidence="7 8">
    <name type="scientific">Mesorhabditis belari</name>
    <dbReference type="NCBI Taxonomy" id="2138241"/>
    <lineage>
        <taxon>Eukaryota</taxon>
        <taxon>Metazoa</taxon>
        <taxon>Ecdysozoa</taxon>
        <taxon>Nematoda</taxon>
        <taxon>Chromadorea</taxon>
        <taxon>Rhabditida</taxon>
        <taxon>Rhabditina</taxon>
        <taxon>Rhabditomorpha</taxon>
        <taxon>Rhabditoidea</taxon>
        <taxon>Rhabditidae</taxon>
        <taxon>Mesorhabditinae</taxon>
        <taxon>Mesorhabditis</taxon>
    </lineage>
</organism>
<keyword evidence="5 6" id="KW-0472">Membrane</keyword>
<keyword evidence="4 6" id="KW-1133">Transmembrane helix</keyword>
<keyword evidence="7" id="KW-1185">Reference proteome</keyword>
<comment type="subcellular location">
    <subcellularLocation>
        <location evidence="1">Membrane</location>
        <topology evidence="1">Multi-pass membrane protein</topology>
    </subcellularLocation>
</comment>
<feature type="transmembrane region" description="Helical" evidence="6">
    <location>
        <begin position="359"/>
        <end position="378"/>
    </location>
</feature>
<dbReference type="GO" id="GO:0016020">
    <property type="term" value="C:membrane"/>
    <property type="evidence" value="ECO:0007669"/>
    <property type="project" value="UniProtKB-SubCell"/>
</dbReference>
<accession>A0AAF3E9G2</accession>
<protein>
    <submittedName>
        <fullName evidence="8">Transmembrane protein</fullName>
    </submittedName>
</protein>
<feature type="transmembrane region" description="Helical" evidence="6">
    <location>
        <begin position="26"/>
        <end position="51"/>
    </location>
</feature>
<evidence type="ECO:0000313" key="7">
    <source>
        <dbReference type="Proteomes" id="UP000887575"/>
    </source>
</evidence>
<comment type="similarity">
    <text evidence="2">Belongs to the autoinducer-2 exporter (AI-2E) (TC 2.A.86) family.</text>
</comment>
<evidence type="ECO:0000313" key="8">
    <source>
        <dbReference type="WBParaSite" id="MBELARI_LOCUS10559"/>
    </source>
</evidence>
<feature type="transmembrane region" description="Helical" evidence="6">
    <location>
        <begin position="194"/>
        <end position="217"/>
    </location>
</feature>
<evidence type="ECO:0000256" key="2">
    <source>
        <dbReference type="ARBA" id="ARBA00009773"/>
    </source>
</evidence>
<sequence>MRAIWKRVLFTSDQLLTSSLRAHMDVLSSVVVMALLALGTLFSLIFIAFQLHGEMVHLVRLSTNVINSRPEWLSTVFNYTEEQLESNDIDLDNYVEQAYQQGRAWLASNVRSLADPKDTIRADMLEEQIKKIVDNVYRLWEQRNFVPSASSSEIVHKDWYQQLTSVTDLHALKEELTLIIKDNVDTLLNVAHSVWGILATNISFLSGVLGAFATLLLGFGMDLLNLLIAWVVFLTMLYYLLASSRDQWLPLEWASQLTALFNTVGTPTPAIPKQESSTVNDITSAVEQAIFGVFVLSIKMSIFYGLYTYFVHSLFDLNIVFVPSLAAAIFAAIPIMAPYIVCVFGLFELYLVRGETAASIVFLIISIAPVMFADAAFYKEVKYAHPYVTGLAVIGGMYWLSLQGAIIGPIILCIFLVLVNVYMKFAKGK</sequence>